<dbReference type="SUPFAM" id="SSF101386">
    <property type="entry name" value="all-alpha NTP pyrophosphatases"/>
    <property type="match status" value="1"/>
</dbReference>
<sequence length="116" mass="13177">MDITELSERAERISERYGEYLGIERDGDWFLLKLQEELGELTQSYLQVTGRARTKGLSEAEIRDAFELEFADVLCQLLLLARHHKVDVPAAVERKWLIREAQLDAAVTPSSGGSRT</sequence>
<dbReference type="Gene3D" id="1.10.287.1080">
    <property type="entry name" value="MazG-like"/>
    <property type="match status" value="1"/>
</dbReference>
<organism evidence="1 2">
    <name type="scientific">Kribbella lupini</name>
    <dbReference type="NCBI Taxonomy" id="291602"/>
    <lineage>
        <taxon>Bacteria</taxon>
        <taxon>Bacillati</taxon>
        <taxon>Actinomycetota</taxon>
        <taxon>Actinomycetes</taxon>
        <taxon>Propionibacteriales</taxon>
        <taxon>Kribbellaceae</taxon>
        <taxon>Kribbella</taxon>
    </lineage>
</organism>
<keyword evidence="2" id="KW-1185">Reference proteome</keyword>
<gene>
    <name evidence="1" type="ORF">GCM10009741_05510</name>
</gene>
<dbReference type="Proteomes" id="UP001500363">
    <property type="component" value="Unassembled WGS sequence"/>
</dbReference>
<evidence type="ECO:0000313" key="2">
    <source>
        <dbReference type="Proteomes" id="UP001500363"/>
    </source>
</evidence>
<dbReference type="CDD" id="cd11538">
    <property type="entry name" value="NTP-PPase_u1"/>
    <property type="match status" value="1"/>
</dbReference>
<dbReference type="RefSeq" id="WP_344168763.1">
    <property type="nucleotide sequence ID" value="NZ_BAAANC010000001.1"/>
</dbReference>
<dbReference type="EMBL" id="BAAANC010000001">
    <property type="protein sequence ID" value="GAA1511182.1"/>
    <property type="molecule type" value="Genomic_DNA"/>
</dbReference>
<reference evidence="2" key="1">
    <citation type="journal article" date="2019" name="Int. J. Syst. Evol. Microbiol.">
        <title>The Global Catalogue of Microorganisms (GCM) 10K type strain sequencing project: providing services to taxonomists for standard genome sequencing and annotation.</title>
        <authorList>
            <consortium name="The Broad Institute Genomics Platform"/>
            <consortium name="The Broad Institute Genome Sequencing Center for Infectious Disease"/>
            <person name="Wu L."/>
            <person name="Ma J."/>
        </authorList>
    </citation>
    <scope>NUCLEOTIDE SEQUENCE [LARGE SCALE GENOMIC DNA]</scope>
    <source>
        <strain evidence="2">JCM 14303</strain>
    </source>
</reference>
<evidence type="ECO:0000313" key="1">
    <source>
        <dbReference type="EMBL" id="GAA1511182.1"/>
    </source>
</evidence>
<accession>A0ABP4KW34</accession>
<protein>
    <submittedName>
        <fullName evidence="1">MazG nucleotide pyrophosphohydrolase domain-containing protein</fullName>
    </submittedName>
</protein>
<name>A0ABP4KW34_9ACTN</name>
<proteinExistence type="predicted"/>
<comment type="caution">
    <text evidence="1">The sequence shown here is derived from an EMBL/GenBank/DDBJ whole genome shotgun (WGS) entry which is preliminary data.</text>
</comment>